<gene>
    <name evidence="8" type="ORF">H8705_00710</name>
</gene>
<feature type="transmembrane region" description="Helical" evidence="6">
    <location>
        <begin position="166"/>
        <end position="194"/>
    </location>
</feature>
<accession>A0A926EPC5</accession>
<reference evidence="8" key="1">
    <citation type="submission" date="2020-08" db="EMBL/GenBank/DDBJ databases">
        <title>Genome public.</title>
        <authorList>
            <person name="Liu C."/>
            <person name="Sun Q."/>
        </authorList>
    </citation>
    <scope>NUCLEOTIDE SEQUENCE</scope>
    <source>
        <strain evidence="8">NSJ-64</strain>
    </source>
</reference>
<dbReference type="GO" id="GO:0005886">
    <property type="term" value="C:plasma membrane"/>
    <property type="evidence" value="ECO:0007669"/>
    <property type="project" value="UniProtKB-SubCell"/>
</dbReference>
<sequence length="541" mass="57655">MKEDDIMLEHAYGWLSIIPPLIAITLAVTTKEVFGSLLVGIISGYAIYVNFAPPSILATLEITNPVLGPLNETVNAMLGATSNRDNLALLFFLAMLGGLVAILTAAGGSKAFAKWATTKIKSKRAAQLATFALGCVIFIDDYFNALTVGNVMRPITDRYKISRAKLAYIIDSTAAPVTILFPVSSWVATVISLINPSLQQYGFKEQGLGAFMSACPFNYYAWLTLLMVVLVATLNVDFGPMARFERISQEQGSDAVSAQDSPDDEMEVLDVSDKGTAWDLILSIVVLVALALLSMLYTGGFFDGVPAAAALSNCDSSISLVYAGTGTLIFTLFLFVPRKLMTIKQFIEAFVQGIKSMVSAIFMLILAWTFASVLSEGVLSTGSFVAGMVAGNIPGFILPVIIFLLSAFIAFTTGVSWGAMAIMLPTSIAVCAVVAPEHIAAVLGATLAGSVYGDHCSPLADTTILSSAGASCVHLDHVMSQLPYANVVAGISLVGFLVAGLTFNPWIPMAVCVLLITTVMLVIHYRIQKRDARLLRQSSDF</sequence>
<dbReference type="PANTHER" id="PTHR43478:SF1">
    <property type="entry name" value="NA+_H+ ANTIPORTER NHAC-LIKE C-TERMINAL DOMAIN-CONTAINING PROTEIN"/>
    <property type="match status" value="1"/>
</dbReference>
<dbReference type="Pfam" id="PF03553">
    <property type="entry name" value="Na_H_antiporter"/>
    <property type="match status" value="1"/>
</dbReference>
<dbReference type="EMBL" id="JACRTD010000001">
    <property type="protein sequence ID" value="MBC8584104.1"/>
    <property type="molecule type" value="Genomic_DNA"/>
</dbReference>
<evidence type="ECO:0000256" key="5">
    <source>
        <dbReference type="ARBA" id="ARBA00023136"/>
    </source>
</evidence>
<evidence type="ECO:0000256" key="3">
    <source>
        <dbReference type="ARBA" id="ARBA00022692"/>
    </source>
</evidence>
<feature type="transmembrane region" description="Helical" evidence="6">
    <location>
        <begin position="12"/>
        <end position="28"/>
    </location>
</feature>
<keyword evidence="9" id="KW-1185">Reference proteome</keyword>
<dbReference type="Proteomes" id="UP000623678">
    <property type="component" value="Unassembled WGS sequence"/>
</dbReference>
<evidence type="ECO:0000256" key="4">
    <source>
        <dbReference type="ARBA" id="ARBA00022989"/>
    </source>
</evidence>
<feature type="domain" description="Na+/H+ antiporter NhaC-like C-terminal" evidence="7">
    <location>
        <begin position="179"/>
        <end position="501"/>
    </location>
</feature>
<feature type="transmembrane region" description="Helical" evidence="6">
    <location>
        <begin position="276"/>
        <end position="297"/>
    </location>
</feature>
<evidence type="ECO:0000256" key="6">
    <source>
        <dbReference type="SAM" id="Phobius"/>
    </source>
</evidence>
<keyword evidence="5 6" id="KW-0472">Membrane</keyword>
<feature type="transmembrane region" description="Helical" evidence="6">
    <location>
        <begin position="34"/>
        <end position="51"/>
    </location>
</feature>
<protein>
    <submittedName>
        <fullName evidence="8">Na+/H+ antiporter NhaC family protein</fullName>
    </submittedName>
</protein>
<evidence type="ECO:0000313" key="8">
    <source>
        <dbReference type="EMBL" id="MBC8584104.1"/>
    </source>
</evidence>
<evidence type="ECO:0000256" key="2">
    <source>
        <dbReference type="ARBA" id="ARBA00022475"/>
    </source>
</evidence>
<feature type="transmembrane region" description="Helical" evidence="6">
    <location>
        <begin position="87"/>
        <end position="106"/>
    </location>
</feature>
<dbReference type="InterPro" id="IPR018461">
    <property type="entry name" value="Na/H_Antiport_NhaC-like_C"/>
</dbReference>
<name>A0A926EPC5_9FIRM</name>
<feature type="transmembrane region" description="Helical" evidence="6">
    <location>
        <begin position="507"/>
        <end position="527"/>
    </location>
</feature>
<evidence type="ECO:0000313" key="9">
    <source>
        <dbReference type="Proteomes" id="UP000623678"/>
    </source>
</evidence>
<organism evidence="8 9">
    <name type="scientific">Youxingia wuxianensis</name>
    <dbReference type="NCBI Taxonomy" id="2763678"/>
    <lineage>
        <taxon>Bacteria</taxon>
        <taxon>Bacillati</taxon>
        <taxon>Bacillota</taxon>
        <taxon>Clostridia</taxon>
        <taxon>Eubacteriales</taxon>
        <taxon>Oscillospiraceae</taxon>
        <taxon>Youxingia</taxon>
    </lineage>
</organism>
<evidence type="ECO:0000259" key="7">
    <source>
        <dbReference type="Pfam" id="PF03553"/>
    </source>
</evidence>
<comment type="caution">
    <text evidence="8">The sequence shown here is derived from an EMBL/GenBank/DDBJ whole genome shotgun (WGS) entry which is preliminary data.</text>
</comment>
<feature type="transmembrane region" description="Helical" evidence="6">
    <location>
        <begin position="317"/>
        <end position="336"/>
    </location>
</feature>
<feature type="transmembrane region" description="Helical" evidence="6">
    <location>
        <begin position="484"/>
        <end position="501"/>
    </location>
</feature>
<comment type="subcellular location">
    <subcellularLocation>
        <location evidence="1">Cell membrane</location>
        <topology evidence="1">Multi-pass membrane protein</topology>
    </subcellularLocation>
</comment>
<feature type="transmembrane region" description="Helical" evidence="6">
    <location>
        <begin position="357"/>
        <end position="375"/>
    </location>
</feature>
<feature type="transmembrane region" description="Helical" evidence="6">
    <location>
        <begin position="219"/>
        <end position="238"/>
    </location>
</feature>
<dbReference type="AlphaFoldDB" id="A0A926EPC5"/>
<keyword evidence="4 6" id="KW-1133">Transmembrane helix</keyword>
<evidence type="ECO:0000256" key="1">
    <source>
        <dbReference type="ARBA" id="ARBA00004651"/>
    </source>
</evidence>
<feature type="transmembrane region" description="Helical" evidence="6">
    <location>
        <begin position="395"/>
        <end position="417"/>
    </location>
</feature>
<dbReference type="PANTHER" id="PTHR43478">
    <property type="entry name" value="NA+/H+ ANTIPORTER-RELATED"/>
    <property type="match status" value="1"/>
</dbReference>
<proteinExistence type="predicted"/>
<keyword evidence="3 6" id="KW-0812">Transmembrane</keyword>
<feature type="transmembrane region" description="Helical" evidence="6">
    <location>
        <begin position="126"/>
        <end position="145"/>
    </location>
</feature>
<keyword evidence="2" id="KW-1003">Cell membrane</keyword>